<proteinExistence type="predicted"/>
<dbReference type="InterPro" id="IPR043906">
    <property type="entry name" value="Gfo/Idh/MocA_OxRdtase_bact_C"/>
</dbReference>
<dbReference type="InterPro" id="IPR050463">
    <property type="entry name" value="Gfo/Idh/MocA_oxidrdct_glycsds"/>
</dbReference>
<dbReference type="GO" id="GO:0000166">
    <property type="term" value="F:nucleotide binding"/>
    <property type="evidence" value="ECO:0007669"/>
    <property type="project" value="InterPro"/>
</dbReference>
<accession>A0A1I3DM88</accession>
<dbReference type="SUPFAM" id="SSF51735">
    <property type="entry name" value="NAD(P)-binding Rossmann-fold domains"/>
    <property type="match status" value="1"/>
</dbReference>
<keyword evidence="4" id="KW-1185">Reference proteome</keyword>
<dbReference type="InterPro" id="IPR006311">
    <property type="entry name" value="TAT_signal"/>
</dbReference>
<evidence type="ECO:0000313" key="3">
    <source>
        <dbReference type="EMBL" id="SFH87668.1"/>
    </source>
</evidence>
<sequence length="513" mass="56918">MEQTTKQQTPPTGISRRKFLETTAAGIAGLTILPSHTIAGLGHVPPSDKLYIAKIGCGGMGASDLGSLMNTPKKNAEIACLCDVDARMAADARKKYPKATFFEDWRTLYDEASDKFDAVCISTPDHNHAVQAFGAIRVGKHVYLQKPLAHDIYEARILTQAAKKNKVVTQMGDQGNSCDGMKTMREWFDADLIGDIEKVYCWTNRPVWPQGIPWPAAKAPVPKALNWDLWLGTAEYTDYIENLVPFNWRGWWAFGTGALGDMGCHIIGPAFKLLGLNYPSEVSCSVTNQFTGIFKEAYYPESGPVASSIRFKFKQQNGQDLSLYWMDGGIMPERPEEVDPNADLTNAMGDLDPHDVEGATVFVGTKGKISCGWGGSDPRLWQKNGSKKPLFAKDVGIPEKYPRVPGGTNGHYWAWIDSCIAGYDKANVESPFEGYAGPLTEAVLMGNLILRGYNIRTKTSRNDAVYGEMETYRYPGRNITYLWDGPNMQITNFPEANQFVKRTYRNGWEALTL</sequence>
<dbReference type="Gene3D" id="3.40.50.720">
    <property type="entry name" value="NAD(P)-binding Rossmann-like Domain"/>
    <property type="match status" value="1"/>
</dbReference>
<feature type="domain" description="Gfo/Idh/MocA-like oxidoreductase bacterial type C-terminal" evidence="2">
    <location>
        <begin position="218"/>
        <end position="286"/>
    </location>
</feature>
<dbReference type="RefSeq" id="WP_090623849.1">
    <property type="nucleotide sequence ID" value="NZ_FOQO01000001.1"/>
</dbReference>
<dbReference type="OrthoDB" id="9763611at2"/>
<dbReference type="SUPFAM" id="SSF55347">
    <property type="entry name" value="Glyceraldehyde-3-phosphate dehydrogenase-like, C-terminal domain"/>
    <property type="match status" value="1"/>
</dbReference>
<dbReference type="EMBL" id="FOQO01000001">
    <property type="protein sequence ID" value="SFH87668.1"/>
    <property type="molecule type" value="Genomic_DNA"/>
</dbReference>
<dbReference type="Pfam" id="PF01408">
    <property type="entry name" value="GFO_IDH_MocA"/>
    <property type="match status" value="1"/>
</dbReference>
<name>A0A1I3DM88_9SPHI</name>
<dbReference type="PANTHER" id="PTHR43818">
    <property type="entry name" value="BCDNA.GH03377"/>
    <property type="match status" value="1"/>
</dbReference>
<dbReference type="Proteomes" id="UP000198670">
    <property type="component" value="Unassembled WGS sequence"/>
</dbReference>
<feature type="domain" description="Gfo/Idh/MocA-like oxidoreductase N-terminal" evidence="1">
    <location>
        <begin position="53"/>
        <end position="172"/>
    </location>
</feature>
<evidence type="ECO:0000259" key="2">
    <source>
        <dbReference type="Pfam" id="PF19051"/>
    </source>
</evidence>
<evidence type="ECO:0008006" key="5">
    <source>
        <dbReference type="Google" id="ProtNLM"/>
    </source>
</evidence>
<evidence type="ECO:0000259" key="1">
    <source>
        <dbReference type="Pfam" id="PF01408"/>
    </source>
</evidence>
<dbReference type="Pfam" id="PF19051">
    <property type="entry name" value="GFO_IDH_MocA_C2"/>
    <property type="match status" value="1"/>
</dbReference>
<protein>
    <recommendedName>
        <fullName evidence="5">Tat (Twin-arginine translocation) pathway signal sequence</fullName>
    </recommendedName>
</protein>
<dbReference type="PANTHER" id="PTHR43818:SF10">
    <property type="entry name" value="NADH-DEPENDENT DEHYDROGENASE-RELATED"/>
    <property type="match status" value="1"/>
</dbReference>
<dbReference type="PROSITE" id="PS51318">
    <property type="entry name" value="TAT"/>
    <property type="match status" value="1"/>
</dbReference>
<dbReference type="InterPro" id="IPR036291">
    <property type="entry name" value="NAD(P)-bd_dom_sf"/>
</dbReference>
<dbReference type="InterPro" id="IPR000683">
    <property type="entry name" value="Gfo/Idh/MocA-like_OxRdtase_N"/>
</dbReference>
<gene>
    <name evidence="3" type="ORF">SAMN05444682_101539</name>
</gene>
<reference evidence="3 4" key="1">
    <citation type="submission" date="2016-10" db="EMBL/GenBank/DDBJ databases">
        <authorList>
            <person name="de Groot N.N."/>
        </authorList>
    </citation>
    <scope>NUCLEOTIDE SEQUENCE [LARGE SCALE GENOMIC DNA]</scope>
    <source>
        <strain evidence="3 4">RK1</strain>
    </source>
</reference>
<dbReference type="Gene3D" id="3.30.360.10">
    <property type="entry name" value="Dihydrodipicolinate Reductase, domain 2"/>
    <property type="match status" value="1"/>
</dbReference>
<evidence type="ECO:0000313" key="4">
    <source>
        <dbReference type="Proteomes" id="UP000198670"/>
    </source>
</evidence>
<dbReference type="AlphaFoldDB" id="A0A1I3DM88"/>
<dbReference type="STRING" id="1477437.SAMN05444682_101539"/>
<organism evidence="3 4">
    <name type="scientific">Parapedobacter indicus</name>
    <dbReference type="NCBI Taxonomy" id="1477437"/>
    <lineage>
        <taxon>Bacteria</taxon>
        <taxon>Pseudomonadati</taxon>
        <taxon>Bacteroidota</taxon>
        <taxon>Sphingobacteriia</taxon>
        <taxon>Sphingobacteriales</taxon>
        <taxon>Sphingobacteriaceae</taxon>
        <taxon>Parapedobacter</taxon>
    </lineage>
</organism>